<dbReference type="InterPro" id="IPR036388">
    <property type="entry name" value="WH-like_DNA-bd_sf"/>
</dbReference>
<dbReference type="SUPFAM" id="SSF46785">
    <property type="entry name" value="Winged helix' DNA-binding domain"/>
    <property type="match status" value="1"/>
</dbReference>
<evidence type="ECO:0000259" key="4">
    <source>
        <dbReference type="PROSITE" id="PS50995"/>
    </source>
</evidence>
<reference evidence="5 6" key="1">
    <citation type="submission" date="2024-03" db="EMBL/GenBank/DDBJ databases">
        <title>Community enrichment and isolation of bacterial strains for fucoidan degradation.</title>
        <authorList>
            <person name="Sichert A."/>
        </authorList>
    </citation>
    <scope>NUCLEOTIDE SEQUENCE [LARGE SCALE GENOMIC DNA]</scope>
    <source>
        <strain evidence="5 6">AS62</strain>
    </source>
</reference>
<dbReference type="RefSeq" id="WP_342848979.1">
    <property type="nucleotide sequence ID" value="NZ_JBBMQO010000008.1"/>
</dbReference>
<evidence type="ECO:0000313" key="5">
    <source>
        <dbReference type="EMBL" id="MEM5502726.1"/>
    </source>
</evidence>
<keyword evidence="1" id="KW-0805">Transcription regulation</keyword>
<dbReference type="EMBL" id="JBBMQO010000008">
    <property type="protein sequence ID" value="MEM5502726.1"/>
    <property type="molecule type" value="Genomic_DNA"/>
</dbReference>
<dbReference type="PROSITE" id="PS50995">
    <property type="entry name" value="HTH_MARR_2"/>
    <property type="match status" value="1"/>
</dbReference>
<evidence type="ECO:0000256" key="3">
    <source>
        <dbReference type="ARBA" id="ARBA00023163"/>
    </source>
</evidence>
<sequence length="161" mass="18240">MSMSSAETAYAMSTKTKLRLWLRLLKVTRSVENDIREKLRVEFDSTLPRFDVLAALYQFPKGLRMSELSGLLKVSNGNVTGIVDRLVKDGLIIRTPVPGDRRALRVRLTKRGEEEFALQAAAHEQWIDDLLSDVSMNEAENMISSFDRILVEMHGTKSEEA</sequence>
<dbReference type="PANTHER" id="PTHR33164:SF43">
    <property type="entry name" value="HTH-TYPE TRANSCRIPTIONAL REPRESSOR YETL"/>
    <property type="match status" value="1"/>
</dbReference>
<evidence type="ECO:0000313" key="6">
    <source>
        <dbReference type="Proteomes" id="UP001477870"/>
    </source>
</evidence>
<accession>A0ABU9T9B6</accession>
<dbReference type="Proteomes" id="UP001477870">
    <property type="component" value="Unassembled WGS sequence"/>
</dbReference>
<dbReference type="Gene3D" id="1.10.10.10">
    <property type="entry name" value="Winged helix-like DNA-binding domain superfamily/Winged helix DNA-binding domain"/>
    <property type="match status" value="1"/>
</dbReference>
<dbReference type="PANTHER" id="PTHR33164">
    <property type="entry name" value="TRANSCRIPTIONAL REGULATOR, MARR FAMILY"/>
    <property type="match status" value="1"/>
</dbReference>
<dbReference type="PRINTS" id="PR00598">
    <property type="entry name" value="HTHMARR"/>
</dbReference>
<comment type="caution">
    <text evidence="5">The sequence shown here is derived from an EMBL/GenBank/DDBJ whole genome shotgun (WGS) entry which is preliminary data.</text>
</comment>
<dbReference type="PROSITE" id="PS01117">
    <property type="entry name" value="HTH_MARR_1"/>
    <property type="match status" value="1"/>
</dbReference>
<name>A0ABU9T9B6_9HYPH</name>
<keyword evidence="3" id="KW-0804">Transcription</keyword>
<dbReference type="InterPro" id="IPR036390">
    <property type="entry name" value="WH_DNA-bd_sf"/>
</dbReference>
<dbReference type="InterPro" id="IPR039422">
    <property type="entry name" value="MarR/SlyA-like"/>
</dbReference>
<evidence type="ECO:0000256" key="2">
    <source>
        <dbReference type="ARBA" id="ARBA00023125"/>
    </source>
</evidence>
<evidence type="ECO:0000256" key="1">
    <source>
        <dbReference type="ARBA" id="ARBA00023015"/>
    </source>
</evidence>
<keyword evidence="6" id="KW-1185">Reference proteome</keyword>
<feature type="domain" description="HTH marR-type" evidence="4">
    <location>
        <begin position="17"/>
        <end position="151"/>
    </location>
</feature>
<proteinExistence type="predicted"/>
<keyword evidence="2" id="KW-0238">DNA-binding</keyword>
<dbReference type="SMART" id="SM00347">
    <property type="entry name" value="HTH_MARR"/>
    <property type="match status" value="1"/>
</dbReference>
<gene>
    <name evidence="5" type="ORF">WNY59_14120</name>
</gene>
<dbReference type="InterPro" id="IPR000835">
    <property type="entry name" value="HTH_MarR-typ"/>
</dbReference>
<dbReference type="InterPro" id="IPR023187">
    <property type="entry name" value="Tscrpt_reg_MarR-type_CS"/>
</dbReference>
<protein>
    <submittedName>
        <fullName evidence="5">MarR family transcriptional regulator</fullName>
    </submittedName>
</protein>
<organism evidence="5 6">
    <name type="scientific">Ahrensia kielensis</name>
    <dbReference type="NCBI Taxonomy" id="76980"/>
    <lineage>
        <taxon>Bacteria</taxon>
        <taxon>Pseudomonadati</taxon>
        <taxon>Pseudomonadota</taxon>
        <taxon>Alphaproteobacteria</taxon>
        <taxon>Hyphomicrobiales</taxon>
        <taxon>Ahrensiaceae</taxon>
        <taxon>Ahrensia</taxon>
    </lineage>
</organism>
<dbReference type="Pfam" id="PF01047">
    <property type="entry name" value="MarR"/>
    <property type="match status" value="1"/>
</dbReference>